<evidence type="ECO:0000259" key="2">
    <source>
        <dbReference type="Pfam" id="PF14479"/>
    </source>
</evidence>
<dbReference type="Gene3D" id="1.20.120.1020">
    <property type="entry name" value="Prion-inhibition and propagation, HeLo domain"/>
    <property type="match status" value="1"/>
</dbReference>
<dbReference type="Pfam" id="PF14479">
    <property type="entry name" value="HeLo"/>
    <property type="match status" value="1"/>
</dbReference>
<dbReference type="PANTHER" id="PTHR37542">
    <property type="entry name" value="HELO DOMAIN-CONTAINING PROTEIN-RELATED"/>
    <property type="match status" value="1"/>
</dbReference>
<dbReference type="PANTHER" id="PTHR37542:SF3">
    <property type="entry name" value="PRION-INHIBITION AND PROPAGATION HELO DOMAIN-CONTAINING PROTEIN"/>
    <property type="match status" value="1"/>
</dbReference>
<dbReference type="InterPro" id="IPR011009">
    <property type="entry name" value="Kinase-like_dom_sf"/>
</dbReference>
<feature type="compositionally biased region" description="Low complexity" evidence="1">
    <location>
        <begin position="114"/>
        <end position="151"/>
    </location>
</feature>
<evidence type="ECO:0000313" key="5">
    <source>
        <dbReference type="Proteomes" id="UP000326924"/>
    </source>
</evidence>
<evidence type="ECO:0000259" key="3">
    <source>
        <dbReference type="Pfam" id="PF24476"/>
    </source>
</evidence>
<accession>A0A5J5EQ51</accession>
<feature type="region of interest" description="Disordered" evidence="1">
    <location>
        <begin position="113"/>
        <end position="152"/>
    </location>
</feature>
<dbReference type="EMBL" id="VXIS01000172">
    <property type="protein sequence ID" value="KAA8899142.1"/>
    <property type="molecule type" value="Genomic_DNA"/>
</dbReference>
<evidence type="ECO:0000256" key="1">
    <source>
        <dbReference type="SAM" id="MobiDB-lite"/>
    </source>
</evidence>
<dbReference type="AlphaFoldDB" id="A0A5J5EQ51"/>
<dbReference type="Proteomes" id="UP000326924">
    <property type="component" value="Unassembled WGS sequence"/>
</dbReference>
<comment type="caution">
    <text evidence="4">The sequence shown here is derived from an EMBL/GenBank/DDBJ whole genome shotgun (WGS) entry which is preliminary data.</text>
</comment>
<feature type="domain" description="DUF7580" evidence="3">
    <location>
        <begin position="355"/>
        <end position="545"/>
    </location>
</feature>
<dbReference type="InterPro" id="IPR038305">
    <property type="entry name" value="HeLo_sf"/>
</dbReference>
<evidence type="ECO:0000313" key="4">
    <source>
        <dbReference type="EMBL" id="KAA8899142.1"/>
    </source>
</evidence>
<reference evidence="4 5" key="1">
    <citation type="submission" date="2019-09" db="EMBL/GenBank/DDBJ databases">
        <title>Draft genome of the ectomycorrhizal ascomycete Sphaerosporella brunnea.</title>
        <authorList>
            <consortium name="DOE Joint Genome Institute"/>
            <person name="Benucci G.M."/>
            <person name="Marozzi G."/>
            <person name="Antonielli L."/>
            <person name="Sanchez S."/>
            <person name="Marco P."/>
            <person name="Wang X."/>
            <person name="Falini L.B."/>
            <person name="Barry K."/>
            <person name="Haridas S."/>
            <person name="Lipzen A."/>
            <person name="Labutti K."/>
            <person name="Grigoriev I.V."/>
            <person name="Murat C."/>
            <person name="Martin F."/>
            <person name="Albertini E."/>
            <person name="Donnini D."/>
            <person name="Bonito G."/>
        </authorList>
    </citation>
    <scope>NUCLEOTIDE SEQUENCE [LARGE SCALE GENOMIC DNA]</scope>
    <source>
        <strain evidence="4 5">Sb_GMNB300</strain>
    </source>
</reference>
<dbReference type="Gene3D" id="1.10.510.10">
    <property type="entry name" value="Transferase(Phosphotransferase) domain 1"/>
    <property type="match status" value="1"/>
</dbReference>
<feature type="domain" description="Prion-inhibition and propagation HeLo" evidence="2">
    <location>
        <begin position="24"/>
        <end position="185"/>
    </location>
</feature>
<keyword evidence="5" id="KW-1185">Reference proteome</keyword>
<proteinExistence type="predicted"/>
<dbReference type="OrthoDB" id="1911848at2759"/>
<name>A0A5J5EQ51_9PEZI</name>
<dbReference type="InterPro" id="IPR029498">
    <property type="entry name" value="HeLo_dom"/>
</dbReference>
<protein>
    <submittedName>
        <fullName evidence="4">Uncharacterized protein</fullName>
    </submittedName>
</protein>
<dbReference type="Pfam" id="PF24476">
    <property type="entry name" value="DUF7580"/>
    <property type="match status" value="1"/>
</dbReference>
<dbReference type="SUPFAM" id="SSF56112">
    <property type="entry name" value="Protein kinase-like (PK-like)"/>
    <property type="match status" value="1"/>
</dbReference>
<gene>
    <name evidence="4" type="ORF">FN846DRAFT_960926</name>
</gene>
<organism evidence="4 5">
    <name type="scientific">Sphaerosporella brunnea</name>
    <dbReference type="NCBI Taxonomy" id="1250544"/>
    <lineage>
        <taxon>Eukaryota</taxon>
        <taxon>Fungi</taxon>
        <taxon>Dikarya</taxon>
        <taxon>Ascomycota</taxon>
        <taxon>Pezizomycotina</taxon>
        <taxon>Pezizomycetes</taxon>
        <taxon>Pezizales</taxon>
        <taxon>Pyronemataceae</taxon>
        <taxon>Sphaerosporella</taxon>
    </lineage>
</organism>
<dbReference type="InParanoid" id="A0A5J5EQ51"/>
<dbReference type="InterPro" id="IPR056002">
    <property type="entry name" value="DUF7580"/>
</dbReference>
<sequence>MSGIEFVGLSFAVIDQLVKIGDKTIAIISDAKDFEADSSKLYTRTRIELNRTKQLKNLLFTSISGREDSNDTPFGRFDINTQAEIMGMFEQLEGTLSQAHRLLWGRYGDAVPDSSPTPSTSSSSTHPSTTRHVSASDGSSPSPSHQLSVPSLKRSSSTSILAKAKWALRDKKQAAQLLNDFNDLNVRILDQTKLLLFASTLGRELEYCTLLQENSSARALGFDADARLRIMAVDEESAMGIENLELPPSTVNFPSPGLPGSNTGVSICQIDSQNLAFEFKSLTAGAGNQKVVRQRTRQLAALLNQEKNPSFRVLQCRGYTYLASRNQFAFLYNLPDGSEPKPVSLLDELRNRNSKPSLGDRFRLALVLASSISQLHMVQWVHKSFRSQKIIFFPNKQDAIEYDKPWVFGFEYSRPAIDFTMGQVEDIENDIYRHPDRQGQPSQSFTKIHDIYALGVVLLEIGLWQPAVELERGGFATVTDPRGIQKQLQKHASKRLRDKVGEKYTNIVLKCLAGDFNVPNDTKDDLKLQMLFRESVISVLEKAAQSV</sequence>